<protein>
    <submittedName>
        <fullName evidence="3">DUF1778 domain-containing protein</fullName>
    </submittedName>
</protein>
<organism evidence="3 4">
    <name type="scientific">Marinimicrococcus flavescens</name>
    <dbReference type="NCBI Taxonomy" id="3031815"/>
    <lineage>
        <taxon>Bacteria</taxon>
        <taxon>Pseudomonadati</taxon>
        <taxon>Pseudomonadota</taxon>
        <taxon>Alphaproteobacteria</taxon>
        <taxon>Geminicoccales</taxon>
        <taxon>Geminicoccaceae</taxon>
        <taxon>Marinimicrococcus</taxon>
    </lineage>
</organism>
<keyword evidence="4" id="KW-1185">Reference proteome</keyword>
<dbReference type="EMBL" id="JARGEQ010000027">
    <property type="protein sequence ID" value="MDF1585609.1"/>
    <property type="molecule type" value="Genomic_DNA"/>
</dbReference>
<evidence type="ECO:0000256" key="1">
    <source>
        <dbReference type="ARBA" id="ARBA00022649"/>
    </source>
</evidence>
<evidence type="ECO:0000256" key="2">
    <source>
        <dbReference type="ARBA" id="ARBA00049988"/>
    </source>
</evidence>
<dbReference type="Proteomes" id="UP001301140">
    <property type="component" value="Unassembled WGS sequence"/>
</dbReference>
<evidence type="ECO:0000313" key="3">
    <source>
        <dbReference type="EMBL" id="MDF1585609.1"/>
    </source>
</evidence>
<name>A0AAP3UZB5_9PROT</name>
<comment type="similarity">
    <text evidence="2">Belongs to the TacA antitoxin family.</text>
</comment>
<sequence>MAQADGIKGERVNLRLSAVAKRRIERAAALEGRPLSSFIVASVLEQAERTIAAHDAMELSRRDAERFLDAVLDPPRANRRLRAALDEHGQRVLSR</sequence>
<dbReference type="Gene3D" id="1.20.5.780">
    <property type="entry name" value="Single helix bin"/>
    <property type="match status" value="1"/>
</dbReference>
<accession>A0AAP3UZB5</accession>
<dbReference type="PANTHER" id="PTHR35401:SF2">
    <property type="entry name" value="ABC-TYPE TRANSPORT SYSTEM"/>
    <property type="match status" value="1"/>
</dbReference>
<gene>
    <name evidence="3" type="ORF">PZ740_04305</name>
</gene>
<dbReference type="GO" id="GO:0006355">
    <property type="term" value="P:regulation of DNA-templated transcription"/>
    <property type="evidence" value="ECO:0007669"/>
    <property type="project" value="InterPro"/>
</dbReference>
<dbReference type="RefSeq" id="WP_327788029.1">
    <property type="nucleotide sequence ID" value="NZ_JARGEQ010000027.1"/>
</dbReference>
<proteinExistence type="inferred from homology"/>
<dbReference type="SUPFAM" id="SSF47598">
    <property type="entry name" value="Ribbon-helix-helix"/>
    <property type="match status" value="1"/>
</dbReference>
<dbReference type="Pfam" id="PF08681">
    <property type="entry name" value="TacA1"/>
    <property type="match status" value="1"/>
</dbReference>
<comment type="caution">
    <text evidence="3">The sequence shown here is derived from an EMBL/GenBank/DDBJ whole genome shotgun (WGS) entry which is preliminary data.</text>
</comment>
<keyword evidence="1" id="KW-1277">Toxin-antitoxin system</keyword>
<dbReference type="InterPro" id="IPR014795">
    <property type="entry name" value="TacA_1-like"/>
</dbReference>
<dbReference type="PANTHER" id="PTHR35401">
    <property type="entry name" value="COPG FAMILY HELIX-TURN-HELIX PROTEIN-RELATED-RELATED"/>
    <property type="match status" value="1"/>
</dbReference>
<dbReference type="InterPro" id="IPR010985">
    <property type="entry name" value="Ribbon_hlx_hlx"/>
</dbReference>
<evidence type="ECO:0000313" key="4">
    <source>
        <dbReference type="Proteomes" id="UP001301140"/>
    </source>
</evidence>
<reference evidence="3 4" key="1">
    <citation type="submission" date="2023-03" db="EMBL/GenBank/DDBJ databases">
        <title>YIM 152171 draft genome.</title>
        <authorList>
            <person name="Yang Z."/>
        </authorList>
    </citation>
    <scope>NUCLEOTIDE SEQUENCE [LARGE SCALE GENOMIC DNA]</scope>
    <source>
        <strain evidence="3 4">YIM 152171</strain>
    </source>
</reference>
<dbReference type="AlphaFoldDB" id="A0AAP3UZB5"/>